<dbReference type="FunFam" id="1.10.8.470:FF:000001">
    <property type="entry name" value="GTP-binding protein homolog"/>
    <property type="match status" value="1"/>
</dbReference>
<dbReference type="EMBL" id="CAJPDS010000029">
    <property type="protein sequence ID" value="CAF9921781.1"/>
    <property type="molecule type" value="Genomic_DNA"/>
</dbReference>
<dbReference type="Gene3D" id="3.40.50.300">
    <property type="entry name" value="P-loop containing nucleotide triphosphate hydrolases"/>
    <property type="match status" value="1"/>
</dbReference>
<dbReference type="Pfam" id="PF01926">
    <property type="entry name" value="MMR_HSR1"/>
    <property type="match status" value="1"/>
</dbReference>
<proteinExistence type="predicted"/>
<keyword evidence="2" id="KW-0342">GTP-binding</keyword>
<dbReference type="Gene3D" id="1.10.8.470">
    <property type="match status" value="1"/>
</dbReference>
<dbReference type="PRINTS" id="PR00326">
    <property type="entry name" value="GTP1OBG"/>
</dbReference>
<keyword evidence="1" id="KW-0547">Nucleotide-binding</keyword>
<evidence type="ECO:0000313" key="5">
    <source>
        <dbReference type="Proteomes" id="UP000664521"/>
    </source>
</evidence>
<dbReference type="PANTHER" id="PTHR23305">
    <property type="entry name" value="OBG GTPASE FAMILY"/>
    <property type="match status" value="1"/>
</dbReference>
<dbReference type="CDD" id="cd04938">
    <property type="entry name" value="TGS_Obg"/>
    <property type="match status" value="1"/>
</dbReference>
<dbReference type="CDD" id="cd01899">
    <property type="entry name" value="Ygr210"/>
    <property type="match status" value="1"/>
</dbReference>
<dbReference type="Pfam" id="PF08438">
    <property type="entry name" value="YGR210-like_G4"/>
    <property type="match status" value="1"/>
</dbReference>
<dbReference type="SUPFAM" id="SSF52540">
    <property type="entry name" value="P-loop containing nucleoside triphosphate hydrolases"/>
    <property type="match status" value="1"/>
</dbReference>
<dbReference type="PROSITE" id="PS51710">
    <property type="entry name" value="G_OBG"/>
    <property type="match status" value="1"/>
</dbReference>
<name>A0A8H3FBU1_9LECA</name>
<dbReference type="GO" id="GO:0005737">
    <property type="term" value="C:cytoplasm"/>
    <property type="evidence" value="ECO:0007669"/>
    <property type="project" value="TreeGrafter"/>
</dbReference>
<keyword evidence="5" id="KW-1185">Reference proteome</keyword>
<dbReference type="AlphaFoldDB" id="A0A8H3FBU1"/>
<dbReference type="GO" id="GO:0005525">
    <property type="term" value="F:GTP binding"/>
    <property type="evidence" value="ECO:0007669"/>
    <property type="project" value="UniProtKB-KW"/>
</dbReference>
<evidence type="ECO:0000256" key="2">
    <source>
        <dbReference type="ARBA" id="ARBA00023134"/>
    </source>
</evidence>
<comment type="caution">
    <text evidence="4">The sequence shown here is derived from an EMBL/GenBank/DDBJ whole genome shotgun (WGS) entry which is preliminary data.</text>
</comment>
<dbReference type="GO" id="GO:0016887">
    <property type="term" value="F:ATP hydrolysis activity"/>
    <property type="evidence" value="ECO:0007669"/>
    <property type="project" value="TreeGrafter"/>
</dbReference>
<dbReference type="Proteomes" id="UP000664521">
    <property type="component" value="Unassembled WGS sequence"/>
</dbReference>
<evidence type="ECO:0000313" key="4">
    <source>
        <dbReference type="EMBL" id="CAF9921781.1"/>
    </source>
</evidence>
<dbReference type="InterPro" id="IPR006073">
    <property type="entry name" value="GTP-bd"/>
</dbReference>
<evidence type="ECO:0000259" key="3">
    <source>
        <dbReference type="PROSITE" id="PS51710"/>
    </source>
</evidence>
<protein>
    <recommendedName>
        <fullName evidence="3">OBG-type G domain-containing protein</fullName>
    </recommendedName>
</protein>
<dbReference type="InterPro" id="IPR012675">
    <property type="entry name" value="Beta-grasp_dom_sf"/>
</dbReference>
<feature type="domain" description="OBG-type G" evidence="3">
    <location>
        <begin position="5"/>
        <end position="274"/>
    </location>
</feature>
<organism evidence="4 5">
    <name type="scientific">Heterodermia speciosa</name>
    <dbReference type="NCBI Taxonomy" id="116794"/>
    <lineage>
        <taxon>Eukaryota</taxon>
        <taxon>Fungi</taxon>
        <taxon>Dikarya</taxon>
        <taxon>Ascomycota</taxon>
        <taxon>Pezizomycotina</taxon>
        <taxon>Lecanoromycetes</taxon>
        <taxon>OSLEUM clade</taxon>
        <taxon>Lecanoromycetidae</taxon>
        <taxon>Caliciales</taxon>
        <taxon>Physciaceae</taxon>
        <taxon>Heterodermia</taxon>
    </lineage>
</organism>
<gene>
    <name evidence="4" type="ORF">HETSPECPRED_004628</name>
</gene>
<dbReference type="InterPro" id="IPR031167">
    <property type="entry name" value="G_OBG"/>
</dbReference>
<dbReference type="OrthoDB" id="545683at2759"/>
<reference evidence="4" key="1">
    <citation type="submission" date="2021-03" db="EMBL/GenBank/DDBJ databases">
        <authorList>
            <person name="Tagirdzhanova G."/>
        </authorList>
    </citation>
    <scope>NUCLEOTIDE SEQUENCE</scope>
</reference>
<dbReference type="InterPro" id="IPR027417">
    <property type="entry name" value="P-loop_NTPase"/>
</dbReference>
<accession>A0A8H3FBU1</accession>
<dbReference type="InterPro" id="IPR013646">
    <property type="entry name" value="YGR210-like_G4"/>
</dbReference>
<dbReference type="PANTHER" id="PTHR23305:SF1">
    <property type="entry name" value="OBG-TYPE G DOMAIN-CONTAINING PROTEIN"/>
    <property type="match status" value="1"/>
</dbReference>
<sequence length="416" mass="45474">MPRDPLIAFVGKPSSGKSTTLNSLTDASSKVGNFPFTTIDPQRAIGYLQIECACARYDVSDRCKPNYGSCVQGRRSVPIELLDVAGLVKGAAEGRGLGNKFLDDLRHADALVHVVDVSGTTDAEGKATRGYDPSEDIVWLRSEIVRWIEGNLMDKWGSIKRRHVALKANPVETLQNQFSGYGSTLRTVALTLTRLGIKEPLEQWSSETVSDVVNAFTDEKFPTVFALNKIDHPDADKNIAKIAKTQDAQSMVLCSAISEVFLRKLVKQGFVKYIEGSDRVDTRQDLVEMGDKDGGGLKELDDKLRTRIENLKDLVLYRFGSTGVVQVLSRAAQLLGLVPVFPVRNIYNFGTGSAGESTVFRDCVLVKKGTTVKEVARKIIGDAPLAYVEGNGGKRVSEDEVIMAGKNDVLSFKVGR</sequence>
<evidence type="ECO:0000256" key="1">
    <source>
        <dbReference type="ARBA" id="ARBA00022741"/>
    </source>
</evidence>
<dbReference type="Gene3D" id="3.10.20.30">
    <property type="match status" value="1"/>
</dbReference>